<protein>
    <submittedName>
        <fullName evidence="1">Uncharacterized protein</fullName>
    </submittedName>
</protein>
<dbReference type="EMBL" id="UINC01198002">
    <property type="protein sequence ID" value="SVE15767.1"/>
    <property type="molecule type" value="Genomic_DNA"/>
</dbReference>
<reference evidence="1" key="1">
    <citation type="submission" date="2018-05" db="EMBL/GenBank/DDBJ databases">
        <authorList>
            <person name="Lanie J.A."/>
            <person name="Ng W.-L."/>
            <person name="Kazmierczak K.M."/>
            <person name="Andrzejewski T.M."/>
            <person name="Davidsen T.M."/>
            <person name="Wayne K.J."/>
            <person name="Tettelin H."/>
            <person name="Glass J.I."/>
            <person name="Rusch D."/>
            <person name="Podicherti R."/>
            <person name="Tsui H.-C.T."/>
            <person name="Winkler M.E."/>
        </authorList>
    </citation>
    <scope>NUCLEOTIDE SEQUENCE</scope>
</reference>
<organism evidence="1">
    <name type="scientific">marine metagenome</name>
    <dbReference type="NCBI Taxonomy" id="408172"/>
    <lineage>
        <taxon>unclassified sequences</taxon>
        <taxon>metagenomes</taxon>
        <taxon>ecological metagenomes</taxon>
    </lineage>
</organism>
<proteinExistence type="predicted"/>
<sequence length="143" mass="16273">MEIMDLVAELNIHEDMFNNTLSANIILEDTWNIIGKFPVVGHELITISLDTPEAENELILEFRVYKIDNYEKSSDRASVYTIQLISAEYLLNLGTTVSKSYPGSLTSEVVRNIFDEMYLMEFDMSGKVVDIELEAGQFSLHDV</sequence>
<feature type="non-terminal residue" evidence="1">
    <location>
        <position position="143"/>
    </location>
</feature>
<dbReference type="AlphaFoldDB" id="A0A383B6L3"/>
<name>A0A383B6L3_9ZZZZ</name>
<accession>A0A383B6L3</accession>
<evidence type="ECO:0000313" key="1">
    <source>
        <dbReference type="EMBL" id="SVE15767.1"/>
    </source>
</evidence>
<gene>
    <name evidence="1" type="ORF">METZ01_LOCUS468621</name>
</gene>